<reference evidence="1" key="1">
    <citation type="journal article" date="2020" name="Stud. Mycol.">
        <title>101 Dothideomycetes genomes: a test case for predicting lifestyles and emergence of pathogens.</title>
        <authorList>
            <person name="Haridas S."/>
            <person name="Albert R."/>
            <person name="Binder M."/>
            <person name="Bloem J."/>
            <person name="Labutti K."/>
            <person name="Salamov A."/>
            <person name="Andreopoulos B."/>
            <person name="Baker S."/>
            <person name="Barry K."/>
            <person name="Bills G."/>
            <person name="Bluhm B."/>
            <person name="Cannon C."/>
            <person name="Castanera R."/>
            <person name="Culley D."/>
            <person name="Daum C."/>
            <person name="Ezra D."/>
            <person name="Gonzalez J."/>
            <person name="Henrissat B."/>
            <person name="Kuo A."/>
            <person name="Liang C."/>
            <person name="Lipzen A."/>
            <person name="Lutzoni F."/>
            <person name="Magnuson J."/>
            <person name="Mondo S."/>
            <person name="Nolan M."/>
            <person name="Ohm R."/>
            <person name="Pangilinan J."/>
            <person name="Park H.-J."/>
            <person name="Ramirez L."/>
            <person name="Alfaro M."/>
            <person name="Sun H."/>
            <person name="Tritt A."/>
            <person name="Yoshinaga Y."/>
            <person name="Zwiers L.-H."/>
            <person name="Turgeon B."/>
            <person name="Goodwin S."/>
            <person name="Spatafora J."/>
            <person name="Crous P."/>
            <person name="Grigoriev I."/>
        </authorList>
    </citation>
    <scope>NUCLEOTIDE SEQUENCE</scope>
    <source>
        <strain evidence="1">CBS 107.79</strain>
    </source>
</reference>
<evidence type="ECO:0000313" key="2">
    <source>
        <dbReference type="Proteomes" id="UP000800036"/>
    </source>
</evidence>
<dbReference type="AlphaFoldDB" id="A0A6A5VR49"/>
<protein>
    <submittedName>
        <fullName evidence="1">Uncharacterized protein</fullName>
    </submittedName>
</protein>
<sequence length="262" mass="29001">MCNLEQTTFMCGHMHLILLDSCDNTFRRNSTPDTSPPDFCRSGTHIVQHIIAQVACKADCRRKEAQDTIERRYALAKERQDELSARVQKVSMRLTSTKTDDFLAAKRGLFAGLAKEGWDAEKLAALCDTTLNVLRDLLHEFAVTKAHEDEELAAALAAAKASVKEVHAAMPDGTKVELVAFDVRELEKLCDADGGPLYGCVCEIERRASEACLEFAGWEVPKEDQAQCEVLSELGAWKKGSLRGSGMDDAWVGKTVKIMYTE</sequence>
<keyword evidence="2" id="KW-1185">Reference proteome</keyword>
<dbReference type="EMBL" id="ML976661">
    <property type="protein sequence ID" value="KAF1978152.1"/>
    <property type="molecule type" value="Genomic_DNA"/>
</dbReference>
<accession>A0A6A5VR49</accession>
<dbReference type="OrthoDB" id="3798320at2759"/>
<proteinExistence type="predicted"/>
<name>A0A6A5VR49_9PLEO</name>
<evidence type="ECO:0000313" key="1">
    <source>
        <dbReference type="EMBL" id="KAF1978152.1"/>
    </source>
</evidence>
<dbReference type="Proteomes" id="UP000800036">
    <property type="component" value="Unassembled WGS sequence"/>
</dbReference>
<organism evidence="1 2">
    <name type="scientific">Bimuria novae-zelandiae CBS 107.79</name>
    <dbReference type="NCBI Taxonomy" id="1447943"/>
    <lineage>
        <taxon>Eukaryota</taxon>
        <taxon>Fungi</taxon>
        <taxon>Dikarya</taxon>
        <taxon>Ascomycota</taxon>
        <taxon>Pezizomycotina</taxon>
        <taxon>Dothideomycetes</taxon>
        <taxon>Pleosporomycetidae</taxon>
        <taxon>Pleosporales</taxon>
        <taxon>Massarineae</taxon>
        <taxon>Didymosphaeriaceae</taxon>
        <taxon>Bimuria</taxon>
    </lineage>
</organism>
<gene>
    <name evidence="1" type="ORF">BU23DRAFT_252516</name>
</gene>